<accession>A0A2T9XXV8</accession>
<dbReference type="Gene3D" id="3.40.50.1820">
    <property type="entry name" value="alpha/beta hydrolase"/>
    <property type="match status" value="1"/>
</dbReference>
<keyword evidence="1" id="KW-0378">Hydrolase</keyword>
<comment type="caution">
    <text evidence="3">The sequence shown here is derived from an EMBL/GenBank/DDBJ whole genome shotgun (WGS) entry which is preliminary data.</text>
</comment>
<evidence type="ECO:0000313" key="4">
    <source>
        <dbReference type="Proteomes" id="UP000245609"/>
    </source>
</evidence>
<evidence type="ECO:0000259" key="2">
    <source>
        <dbReference type="Pfam" id="PF20434"/>
    </source>
</evidence>
<dbReference type="Pfam" id="PF20434">
    <property type="entry name" value="BD-FAE"/>
    <property type="match status" value="1"/>
</dbReference>
<keyword evidence="4" id="KW-1185">Reference proteome</keyword>
<name>A0A2T9XXV8_9FUNG</name>
<dbReference type="SUPFAM" id="SSF53474">
    <property type="entry name" value="alpha/beta-Hydrolases"/>
    <property type="match status" value="1"/>
</dbReference>
<evidence type="ECO:0000313" key="3">
    <source>
        <dbReference type="EMBL" id="PVU84874.1"/>
    </source>
</evidence>
<dbReference type="OrthoDB" id="6495301at2759"/>
<organism evidence="3 4">
    <name type="scientific">Smittium megazygosporum</name>
    <dbReference type="NCBI Taxonomy" id="133381"/>
    <lineage>
        <taxon>Eukaryota</taxon>
        <taxon>Fungi</taxon>
        <taxon>Fungi incertae sedis</taxon>
        <taxon>Zoopagomycota</taxon>
        <taxon>Kickxellomycotina</taxon>
        <taxon>Harpellomycetes</taxon>
        <taxon>Harpellales</taxon>
        <taxon>Legeriomycetaceae</taxon>
        <taxon>Smittium</taxon>
    </lineage>
</organism>
<dbReference type="AlphaFoldDB" id="A0A2T9XXV8"/>
<sequence>MAIQQYTDIFYTENKDPFQAIDLYVPENRSTTGTKPELMVYIHGGCWRSEDKNGYVEFAKNFAALGEHPGKKQIAVAVVNYRLSNPGGTAKHPDHIVDCCNAVTFLFKNSEEYGFDPTRIHLIGHSAGGHLTGLMALDPPVEWWETKDPKSGLSIAESIRSVNGVAGMYDHHYIVGLDPDYLIFYTPNFGDDRNFWKGCCPSNAPFSEKHKKYVQGIYPPGFTPHGKPLLHVKYHLTISSMDELMMPEVSQHYAEHLKSLGILAGTNFDTDYGTHFGCLQNPDMQQDMYDRLSKA</sequence>
<dbReference type="STRING" id="133381.A0A2T9XXV8"/>
<dbReference type="InterPro" id="IPR049492">
    <property type="entry name" value="BD-FAE-like_dom"/>
</dbReference>
<evidence type="ECO:0000256" key="1">
    <source>
        <dbReference type="ARBA" id="ARBA00022801"/>
    </source>
</evidence>
<dbReference type="Proteomes" id="UP000245609">
    <property type="component" value="Unassembled WGS sequence"/>
</dbReference>
<reference evidence="3 4" key="1">
    <citation type="journal article" date="2018" name="MBio">
        <title>Comparative Genomics Reveals the Core Gene Toolbox for the Fungus-Insect Symbiosis.</title>
        <authorList>
            <person name="Wang Y."/>
            <person name="Stata M."/>
            <person name="Wang W."/>
            <person name="Stajich J.E."/>
            <person name="White M.M."/>
            <person name="Moncalvo J.M."/>
        </authorList>
    </citation>
    <scope>NUCLEOTIDE SEQUENCE [LARGE SCALE GENOMIC DNA]</scope>
    <source>
        <strain evidence="3 4">SC-DP-2</strain>
    </source>
</reference>
<protein>
    <recommendedName>
        <fullName evidence="2">BD-FAE-like domain-containing protein</fullName>
    </recommendedName>
</protein>
<dbReference type="InterPro" id="IPR029058">
    <property type="entry name" value="AB_hydrolase_fold"/>
</dbReference>
<dbReference type="PANTHER" id="PTHR48081:SF33">
    <property type="entry name" value="KYNURENINE FORMAMIDASE"/>
    <property type="match status" value="1"/>
</dbReference>
<feature type="domain" description="BD-FAE-like" evidence="2">
    <location>
        <begin position="21"/>
        <end position="147"/>
    </location>
</feature>
<gene>
    <name evidence="3" type="ORF">BB560_007244</name>
</gene>
<dbReference type="GO" id="GO:0016787">
    <property type="term" value="F:hydrolase activity"/>
    <property type="evidence" value="ECO:0007669"/>
    <property type="project" value="UniProtKB-KW"/>
</dbReference>
<proteinExistence type="predicted"/>
<dbReference type="PANTHER" id="PTHR48081">
    <property type="entry name" value="AB HYDROLASE SUPERFAMILY PROTEIN C4A8.06C"/>
    <property type="match status" value="1"/>
</dbReference>
<dbReference type="EMBL" id="MBFS01003804">
    <property type="protein sequence ID" value="PVU84874.1"/>
    <property type="molecule type" value="Genomic_DNA"/>
</dbReference>
<dbReference type="InterPro" id="IPR050300">
    <property type="entry name" value="GDXG_lipolytic_enzyme"/>
</dbReference>